<dbReference type="PANTHER" id="PTHR47784">
    <property type="entry name" value="STEROL UPTAKE CONTROL PROTEIN 2"/>
    <property type="match status" value="1"/>
</dbReference>
<organism evidence="1 2">
    <name type="scientific">Aspergillus versicolor CBS 583.65</name>
    <dbReference type="NCBI Taxonomy" id="1036611"/>
    <lineage>
        <taxon>Eukaryota</taxon>
        <taxon>Fungi</taxon>
        <taxon>Dikarya</taxon>
        <taxon>Ascomycota</taxon>
        <taxon>Pezizomycotina</taxon>
        <taxon>Eurotiomycetes</taxon>
        <taxon>Eurotiomycetidae</taxon>
        <taxon>Eurotiales</taxon>
        <taxon>Aspergillaceae</taxon>
        <taxon>Aspergillus</taxon>
        <taxon>Aspergillus subgen. Nidulantes</taxon>
    </lineage>
</organism>
<reference evidence="2" key="1">
    <citation type="journal article" date="2017" name="Genome Biol.">
        <title>Comparative genomics reveals high biological diversity and specific adaptations in the industrially and medically important fungal genus Aspergillus.</title>
        <authorList>
            <person name="de Vries R.P."/>
            <person name="Riley R."/>
            <person name="Wiebenga A."/>
            <person name="Aguilar-Osorio G."/>
            <person name="Amillis S."/>
            <person name="Uchima C.A."/>
            <person name="Anderluh G."/>
            <person name="Asadollahi M."/>
            <person name="Askin M."/>
            <person name="Barry K."/>
            <person name="Battaglia E."/>
            <person name="Bayram O."/>
            <person name="Benocci T."/>
            <person name="Braus-Stromeyer S.A."/>
            <person name="Caldana C."/>
            <person name="Canovas D."/>
            <person name="Cerqueira G.C."/>
            <person name="Chen F."/>
            <person name="Chen W."/>
            <person name="Choi C."/>
            <person name="Clum A."/>
            <person name="Dos Santos R.A."/>
            <person name="Damasio A.R."/>
            <person name="Diallinas G."/>
            <person name="Emri T."/>
            <person name="Fekete E."/>
            <person name="Flipphi M."/>
            <person name="Freyberg S."/>
            <person name="Gallo A."/>
            <person name="Gournas C."/>
            <person name="Habgood R."/>
            <person name="Hainaut M."/>
            <person name="Harispe M.L."/>
            <person name="Henrissat B."/>
            <person name="Hilden K.S."/>
            <person name="Hope R."/>
            <person name="Hossain A."/>
            <person name="Karabika E."/>
            <person name="Karaffa L."/>
            <person name="Karanyi Z."/>
            <person name="Krasevec N."/>
            <person name="Kuo A."/>
            <person name="Kusch H."/>
            <person name="LaButti K."/>
            <person name="Lagendijk E.L."/>
            <person name="Lapidus A."/>
            <person name="Levasseur A."/>
            <person name="Lindquist E."/>
            <person name="Lipzen A."/>
            <person name="Logrieco A.F."/>
            <person name="MacCabe A."/>
            <person name="Maekelae M.R."/>
            <person name="Malavazi I."/>
            <person name="Melin P."/>
            <person name="Meyer V."/>
            <person name="Mielnichuk N."/>
            <person name="Miskei M."/>
            <person name="Molnar A.P."/>
            <person name="Mule G."/>
            <person name="Ngan C.Y."/>
            <person name="Orejas M."/>
            <person name="Orosz E."/>
            <person name="Ouedraogo J.P."/>
            <person name="Overkamp K.M."/>
            <person name="Park H.-S."/>
            <person name="Perrone G."/>
            <person name="Piumi F."/>
            <person name="Punt P.J."/>
            <person name="Ram A.F."/>
            <person name="Ramon A."/>
            <person name="Rauscher S."/>
            <person name="Record E."/>
            <person name="Riano-Pachon D.M."/>
            <person name="Robert V."/>
            <person name="Roehrig J."/>
            <person name="Ruller R."/>
            <person name="Salamov A."/>
            <person name="Salih N.S."/>
            <person name="Samson R.A."/>
            <person name="Sandor E."/>
            <person name="Sanguinetti M."/>
            <person name="Schuetze T."/>
            <person name="Sepcic K."/>
            <person name="Shelest E."/>
            <person name="Sherlock G."/>
            <person name="Sophianopoulou V."/>
            <person name="Squina F.M."/>
            <person name="Sun H."/>
            <person name="Susca A."/>
            <person name="Todd R.B."/>
            <person name="Tsang A."/>
            <person name="Unkles S.E."/>
            <person name="van de Wiele N."/>
            <person name="van Rossen-Uffink D."/>
            <person name="Oliveira J.V."/>
            <person name="Vesth T.C."/>
            <person name="Visser J."/>
            <person name="Yu J.-H."/>
            <person name="Zhou M."/>
            <person name="Andersen M.R."/>
            <person name="Archer D.B."/>
            <person name="Baker S.E."/>
            <person name="Benoit I."/>
            <person name="Brakhage A.A."/>
            <person name="Braus G.H."/>
            <person name="Fischer R."/>
            <person name="Frisvad J.C."/>
            <person name="Goldman G.H."/>
            <person name="Houbraken J."/>
            <person name="Oakley B."/>
            <person name="Pocsi I."/>
            <person name="Scazzocchio C."/>
            <person name="Seiboth B."/>
            <person name="vanKuyk P.A."/>
            <person name="Wortman J."/>
            <person name="Dyer P.S."/>
            <person name="Grigoriev I.V."/>
        </authorList>
    </citation>
    <scope>NUCLEOTIDE SEQUENCE [LARGE SCALE GENOMIC DNA]</scope>
    <source>
        <strain evidence="2">CBS 583.65</strain>
    </source>
</reference>
<dbReference type="PANTHER" id="PTHR47784:SF5">
    <property type="entry name" value="STEROL UPTAKE CONTROL PROTEIN 2"/>
    <property type="match status" value="1"/>
</dbReference>
<keyword evidence="2" id="KW-1185">Reference proteome</keyword>
<dbReference type="InterPro" id="IPR053157">
    <property type="entry name" value="Sterol_Uptake_Regulator"/>
</dbReference>
<dbReference type="EMBL" id="KV878137">
    <property type="protein sequence ID" value="OJJ07625.1"/>
    <property type="molecule type" value="Genomic_DNA"/>
</dbReference>
<sequence>MANDTVPATKSRKFHHKSRYGCAPCKKRRIKIYTAAAFTKPGSPSLAKLFREDIPSLSASFSFLGHGLLSVAYIHLASLSQPKTSKKLLIDSAYHFNQALPGYLESIKNITENNSSALFGFAIFVVLVSFANSSEEASVLLQRAEDQPYKCEETIRGLSVAAARVARSIQNIFGIFWRCQQWISSGPLSPAIRRYIPPTLSENLMEWIRVEDEHLARLGRLWGEAPTVPLEQACTLSASLSCLRDTFAMVTQLIVLPPKNNEESNIETSSYDLRRMHRKLSAGRLDDIPSVFTWYIRLSPEFVSLMEQGNAYAMVVLAHYAIVLDRACSDRWWTHRLSQRFVAVAELILGPGYLE</sequence>
<evidence type="ECO:0008006" key="3">
    <source>
        <dbReference type="Google" id="ProtNLM"/>
    </source>
</evidence>
<evidence type="ECO:0000313" key="2">
    <source>
        <dbReference type="Proteomes" id="UP000184073"/>
    </source>
</evidence>
<gene>
    <name evidence="1" type="ORF">ASPVEDRAFT_65917</name>
</gene>
<dbReference type="GeneID" id="63731357"/>
<dbReference type="OrthoDB" id="5350673at2759"/>
<dbReference type="VEuPathDB" id="FungiDB:ASPVEDRAFT_65917"/>
<dbReference type="GO" id="GO:0001228">
    <property type="term" value="F:DNA-binding transcription activator activity, RNA polymerase II-specific"/>
    <property type="evidence" value="ECO:0007669"/>
    <property type="project" value="TreeGrafter"/>
</dbReference>
<accession>A0A1L9Q1H2</accession>
<dbReference type="AlphaFoldDB" id="A0A1L9Q1H2"/>
<evidence type="ECO:0000313" key="1">
    <source>
        <dbReference type="EMBL" id="OJJ07625.1"/>
    </source>
</evidence>
<protein>
    <recommendedName>
        <fullName evidence="3">Transcription factor domain-containing protein</fullName>
    </recommendedName>
</protein>
<proteinExistence type="predicted"/>
<dbReference type="RefSeq" id="XP_040673387.1">
    <property type="nucleotide sequence ID" value="XM_040815846.1"/>
</dbReference>
<dbReference type="Proteomes" id="UP000184073">
    <property type="component" value="Unassembled WGS sequence"/>
</dbReference>
<name>A0A1L9Q1H2_ASPVE</name>